<dbReference type="RefSeq" id="WP_013595738.1">
    <property type="nucleotide sequence ID" value="NC_015138.1"/>
</dbReference>
<dbReference type="SUPFAM" id="SSF102198">
    <property type="entry name" value="Putative cyclase"/>
    <property type="match status" value="1"/>
</dbReference>
<name>F0Q9Z2_PARA1</name>
<evidence type="ECO:0000256" key="1">
    <source>
        <dbReference type="SAM" id="SignalP"/>
    </source>
</evidence>
<feature type="chain" id="PRO_5003257160" evidence="1">
    <location>
        <begin position="26"/>
        <end position="278"/>
    </location>
</feature>
<dbReference type="AlphaFoldDB" id="F0Q9Z2"/>
<dbReference type="GO" id="GO:0019441">
    <property type="term" value="P:L-tryptophan catabolic process to kynurenine"/>
    <property type="evidence" value="ECO:0007669"/>
    <property type="project" value="InterPro"/>
</dbReference>
<dbReference type="Pfam" id="PF04199">
    <property type="entry name" value="Cyclase"/>
    <property type="match status" value="1"/>
</dbReference>
<accession>F0Q9Z2</accession>
<reference evidence="2" key="1">
    <citation type="submission" date="2011-02" db="EMBL/GenBank/DDBJ databases">
        <title>Complete sequence of Acidovorax avenae subsp. avenae ATCC 19860.</title>
        <authorList>
            <consortium name="US DOE Joint Genome Institute"/>
            <person name="Lucas S."/>
            <person name="Copeland A."/>
            <person name="Lapidus A."/>
            <person name="Cheng J.-F."/>
            <person name="Goodwin L."/>
            <person name="Pitluck S."/>
            <person name="Chertkov O."/>
            <person name="Held B."/>
            <person name="Detter J.C."/>
            <person name="Han C."/>
            <person name="Tapia R."/>
            <person name="Land M."/>
            <person name="Hauser L."/>
            <person name="Kyrpides N."/>
            <person name="Ivanova N."/>
            <person name="Ovchinnikova G."/>
            <person name="Pagani I."/>
            <person name="Gordon S."/>
            <person name="Woyke T."/>
        </authorList>
    </citation>
    <scope>NUCLEOTIDE SEQUENCE</scope>
    <source>
        <strain evidence="2">ATCC 19860</strain>
    </source>
</reference>
<dbReference type="GeneID" id="34239557"/>
<evidence type="ECO:0000313" key="2">
    <source>
        <dbReference type="EMBL" id="ADX47252.1"/>
    </source>
</evidence>
<dbReference type="KEGG" id="aaa:Acav_3350"/>
<dbReference type="PANTHER" id="PTHR31118:SF12">
    <property type="entry name" value="CYCLASE-LIKE PROTEIN 2"/>
    <property type="match status" value="1"/>
</dbReference>
<sequence length="278" mass="29645">MSTPASAAAAAAPSAAATAPSSTLAALAAQLAAGAVRVVDLTQTLSPSFPTLQLPPQFGQVKPFTIERISHYDENGPGWYWNNFSCGEHTGTHFDAPAHWITGREHPHNSVDTIAPENFVAPAVVVDASAEVAADADWLLTVPFLEAWEARHGRIPAGAWVLLRTDWSLKAHDAGAFLNLQEDGAHTPGPTQEAVEWLIHQRQVHGFGVETINTDAGQSYAWPVPYPCHTLMHGANRYGLQCLKNLDQLPPQGALILSAPLKIEGGSGSPLRVLALVE</sequence>
<dbReference type="HOGENOM" id="CLU_030671_2_0_4"/>
<dbReference type="Proteomes" id="UP000002482">
    <property type="component" value="Chromosome"/>
</dbReference>
<keyword evidence="3" id="KW-1185">Reference proteome</keyword>
<feature type="signal peptide" evidence="1">
    <location>
        <begin position="1"/>
        <end position="25"/>
    </location>
</feature>
<keyword evidence="1" id="KW-0732">Signal</keyword>
<protein>
    <submittedName>
        <fullName evidence="2">Cyclase family protein</fullName>
    </submittedName>
</protein>
<dbReference type="Gene3D" id="3.50.30.50">
    <property type="entry name" value="Putative cyclase"/>
    <property type="match status" value="1"/>
</dbReference>
<dbReference type="InterPro" id="IPR037175">
    <property type="entry name" value="KFase_sf"/>
</dbReference>
<evidence type="ECO:0000313" key="3">
    <source>
        <dbReference type="Proteomes" id="UP000002482"/>
    </source>
</evidence>
<proteinExistence type="predicted"/>
<dbReference type="InterPro" id="IPR007325">
    <property type="entry name" value="KFase/CYL"/>
</dbReference>
<dbReference type="EMBL" id="CP002521">
    <property type="protein sequence ID" value="ADX47252.1"/>
    <property type="molecule type" value="Genomic_DNA"/>
</dbReference>
<gene>
    <name evidence="2" type="ordered locus">Acav_3350</name>
</gene>
<dbReference type="GO" id="GO:0004061">
    <property type="term" value="F:arylformamidase activity"/>
    <property type="evidence" value="ECO:0007669"/>
    <property type="project" value="InterPro"/>
</dbReference>
<dbReference type="PANTHER" id="PTHR31118">
    <property type="entry name" value="CYCLASE-LIKE PROTEIN 2"/>
    <property type="match status" value="1"/>
</dbReference>
<organism evidence="2 3">
    <name type="scientific">Paracidovorax avenae (strain ATCC 19860 / DSM 7227 / CCUG 15838 / JCM 20985 / LMG 2117 / NCPPB 1011)</name>
    <name type="common">Acidovorax avenae</name>
    <dbReference type="NCBI Taxonomy" id="643561"/>
    <lineage>
        <taxon>Bacteria</taxon>
        <taxon>Pseudomonadati</taxon>
        <taxon>Pseudomonadota</taxon>
        <taxon>Betaproteobacteria</taxon>
        <taxon>Burkholderiales</taxon>
        <taxon>Comamonadaceae</taxon>
        <taxon>Paracidovorax</taxon>
    </lineage>
</organism>